<dbReference type="InterPro" id="IPR025938">
    <property type="entry name" value="RRXRR_dom"/>
</dbReference>
<dbReference type="EMBL" id="BLAY01000056">
    <property type="protein sequence ID" value="GET38995.1"/>
    <property type="molecule type" value="Genomic_DNA"/>
</dbReference>
<dbReference type="GO" id="GO:0003676">
    <property type="term" value="F:nucleic acid binding"/>
    <property type="evidence" value="ECO:0007669"/>
    <property type="project" value="InterPro"/>
</dbReference>
<dbReference type="Proteomes" id="UP001050975">
    <property type="component" value="Unassembled WGS sequence"/>
</dbReference>
<dbReference type="InterPro" id="IPR003615">
    <property type="entry name" value="HNH_nuc"/>
</dbReference>
<sequence>MQNYVFVVDQNFQPLNPIPPARARELLTKQKAAVFRMYPFTIILKHVVLTPTPKPLTIKLDAGSRFTGIAIGDDNKVIWCAELEHKGWQIKDSLASRRSLRCSRRNRKTRYRQPGFDRRKRKEGWLPPSLMHRVLTVETWVKRLCRYAPITQIAMDLVKFDTQKLQNPEIEAVEYQQGELAGYEVREYLLEKWGRKCAYCDSEGVPLQIEHIHPRAKGGTNRVSNLTLSCEKCNLKKETKSVEEFLKKDGARLENIKRQAKTPLKDASAVNSTWWALFHTLKSILPTNTGTGGQTKYNRTRFELPKQHWIDAACVGSIDSIKLLTQQPLRIKCTGWGTRQICGTDRYGFPTRHRERKQVHFGFRTGNIVKAVVTSGKKVGEYVGRLLCRKTGSFDIATNTGRVTGISHRFCKSIHQKDGYSYAF</sequence>
<dbReference type="RefSeq" id="WP_226583754.1">
    <property type="nucleotide sequence ID" value="NZ_BLAY01000056.1"/>
</dbReference>
<organism evidence="2 3">
    <name type="scientific">Microseira wollei NIES-4236</name>
    <dbReference type="NCBI Taxonomy" id="2530354"/>
    <lineage>
        <taxon>Bacteria</taxon>
        <taxon>Bacillati</taxon>
        <taxon>Cyanobacteriota</taxon>
        <taxon>Cyanophyceae</taxon>
        <taxon>Oscillatoriophycideae</taxon>
        <taxon>Aerosakkonematales</taxon>
        <taxon>Aerosakkonemataceae</taxon>
        <taxon>Microseira</taxon>
    </lineage>
</organism>
<comment type="caution">
    <text evidence="2">The sequence shown here is derived from an EMBL/GenBank/DDBJ whole genome shotgun (WGS) entry which is preliminary data.</text>
</comment>
<proteinExistence type="predicted"/>
<dbReference type="CDD" id="cd00085">
    <property type="entry name" value="HNHc"/>
    <property type="match status" value="1"/>
</dbReference>
<dbReference type="Pfam" id="PF14239">
    <property type="entry name" value="RRXRR"/>
    <property type="match status" value="1"/>
</dbReference>
<gene>
    <name evidence="2" type="ORF">MiSe_37550</name>
</gene>
<evidence type="ECO:0000313" key="2">
    <source>
        <dbReference type="EMBL" id="GET38995.1"/>
    </source>
</evidence>
<dbReference type="NCBIfam" id="NF040563">
    <property type="entry name" value="guided_IscB"/>
    <property type="match status" value="1"/>
</dbReference>
<dbReference type="PANTHER" id="PTHR33877:SF2">
    <property type="entry name" value="OS07G0170200 PROTEIN"/>
    <property type="match status" value="1"/>
</dbReference>
<dbReference type="GO" id="GO:0004519">
    <property type="term" value="F:endonuclease activity"/>
    <property type="evidence" value="ECO:0007669"/>
    <property type="project" value="InterPro"/>
</dbReference>
<keyword evidence="3" id="KW-1185">Reference proteome</keyword>
<dbReference type="InterPro" id="IPR047693">
    <property type="entry name" value="RNA-guided_IscB-like"/>
</dbReference>
<dbReference type="GO" id="GO:0008270">
    <property type="term" value="F:zinc ion binding"/>
    <property type="evidence" value="ECO:0007669"/>
    <property type="project" value="InterPro"/>
</dbReference>
<name>A0AAV3XFU9_9CYAN</name>
<protein>
    <recommendedName>
        <fullName evidence="1">HNH nuclease domain-containing protein</fullName>
    </recommendedName>
</protein>
<dbReference type="Pfam" id="PF01844">
    <property type="entry name" value="HNH"/>
    <property type="match status" value="1"/>
</dbReference>
<evidence type="ECO:0000313" key="3">
    <source>
        <dbReference type="Proteomes" id="UP001050975"/>
    </source>
</evidence>
<accession>A0AAV3XFU9</accession>
<dbReference type="InterPro" id="IPR052892">
    <property type="entry name" value="NA-targeting_endonuclease"/>
</dbReference>
<dbReference type="InterPro" id="IPR002711">
    <property type="entry name" value="HNH"/>
</dbReference>
<dbReference type="SMART" id="SM00507">
    <property type="entry name" value="HNHc"/>
    <property type="match status" value="1"/>
</dbReference>
<dbReference type="PANTHER" id="PTHR33877">
    <property type="entry name" value="SLL1193 PROTEIN"/>
    <property type="match status" value="1"/>
</dbReference>
<reference evidence="2" key="1">
    <citation type="submission" date="2019-10" db="EMBL/GenBank/DDBJ databases">
        <title>Draft genome sequece of Microseira wollei NIES-4236.</title>
        <authorList>
            <person name="Yamaguchi H."/>
            <person name="Suzuki S."/>
            <person name="Kawachi M."/>
        </authorList>
    </citation>
    <scope>NUCLEOTIDE SEQUENCE</scope>
    <source>
        <strain evidence="2">NIES-4236</strain>
    </source>
</reference>
<dbReference type="Gene3D" id="1.10.30.50">
    <property type="match status" value="1"/>
</dbReference>
<evidence type="ECO:0000259" key="1">
    <source>
        <dbReference type="SMART" id="SM00507"/>
    </source>
</evidence>
<dbReference type="AlphaFoldDB" id="A0AAV3XFU9"/>
<feature type="domain" description="HNH nuclease" evidence="1">
    <location>
        <begin position="184"/>
        <end position="235"/>
    </location>
</feature>